<protein>
    <recommendedName>
        <fullName evidence="6">Purple acid phosphatase</fullName>
        <ecNumber evidence="6">3.1.3.2</ecNumber>
    </recommendedName>
</protein>
<evidence type="ECO:0000256" key="2">
    <source>
        <dbReference type="ARBA" id="ARBA00011738"/>
    </source>
</evidence>
<proteinExistence type="inferred from homology"/>
<keyword evidence="6" id="KW-0378">Hydrolase</keyword>
<keyword evidence="3" id="KW-0964">Secreted</keyword>
<dbReference type="Pfam" id="PF14008">
    <property type="entry name" value="Metallophos_C"/>
    <property type="match status" value="1"/>
</dbReference>
<evidence type="ECO:0000256" key="6">
    <source>
        <dbReference type="RuleBase" id="RU361203"/>
    </source>
</evidence>
<dbReference type="eggNOG" id="KOG1378">
    <property type="taxonomic scope" value="Eukaryota"/>
</dbReference>
<dbReference type="CDD" id="cd00839">
    <property type="entry name" value="MPP_PAPs"/>
    <property type="match status" value="1"/>
</dbReference>
<evidence type="ECO:0000259" key="8">
    <source>
        <dbReference type="Pfam" id="PF14008"/>
    </source>
</evidence>
<keyword evidence="5" id="KW-0325">Glycoprotein</keyword>
<keyword evidence="11" id="KW-1185">Reference proteome</keyword>
<dbReference type="GO" id="GO:0003993">
    <property type="term" value="F:acid phosphatase activity"/>
    <property type="evidence" value="ECO:0007669"/>
    <property type="project" value="UniProtKB-EC"/>
</dbReference>
<dbReference type="Gene3D" id="3.60.21.10">
    <property type="match status" value="1"/>
</dbReference>
<dbReference type="AlphaFoldDB" id="A7SXA0"/>
<dbReference type="InterPro" id="IPR008963">
    <property type="entry name" value="Purple_acid_Pase-like_N"/>
</dbReference>
<dbReference type="EMBL" id="DS469882">
    <property type="protein sequence ID" value="EDO31661.1"/>
    <property type="molecule type" value="Genomic_DNA"/>
</dbReference>
<dbReference type="PhylomeDB" id="A7SXA0"/>
<feature type="non-terminal residue" evidence="10">
    <location>
        <position position="1"/>
    </location>
</feature>
<organism evidence="10 11">
    <name type="scientific">Nematostella vectensis</name>
    <name type="common">Starlet sea anemone</name>
    <dbReference type="NCBI Taxonomy" id="45351"/>
    <lineage>
        <taxon>Eukaryota</taxon>
        <taxon>Metazoa</taxon>
        <taxon>Cnidaria</taxon>
        <taxon>Anthozoa</taxon>
        <taxon>Hexacorallia</taxon>
        <taxon>Actiniaria</taxon>
        <taxon>Edwardsiidae</taxon>
        <taxon>Nematostella</taxon>
    </lineage>
</organism>
<comment type="catalytic activity">
    <reaction evidence="6">
        <text>a phosphate monoester + H2O = an alcohol + phosphate</text>
        <dbReference type="Rhea" id="RHEA:15017"/>
        <dbReference type="ChEBI" id="CHEBI:15377"/>
        <dbReference type="ChEBI" id="CHEBI:30879"/>
        <dbReference type="ChEBI" id="CHEBI:43474"/>
        <dbReference type="ChEBI" id="CHEBI:67140"/>
        <dbReference type="EC" id="3.1.3.2"/>
    </reaction>
</comment>
<dbReference type="Pfam" id="PF00149">
    <property type="entry name" value="Metallophos"/>
    <property type="match status" value="1"/>
</dbReference>
<evidence type="ECO:0000256" key="4">
    <source>
        <dbReference type="ARBA" id="ARBA00022729"/>
    </source>
</evidence>
<dbReference type="HOGENOM" id="CLU_013387_4_1_1"/>
<gene>
    <name evidence="10" type="ORF">NEMVEDRAFT_v1g136508</name>
</gene>
<evidence type="ECO:0000259" key="9">
    <source>
        <dbReference type="Pfam" id="PF16656"/>
    </source>
</evidence>
<dbReference type="Gene3D" id="2.60.40.380">
    <property type="entry name" value="Purple acid phosphatase-like, N-terminal"/>
    <property type="match status" value="1"/>
</dbReference>
<dbReference type="GO" id="GO:0005576">
    <property type="term" value="C:extracellular region"/>
    <property type="evidence" value="ECO:0007669"/>
    <property type="project" value="UniProtKB-SubCell"/>
</dbReference>
<dbReference type="InterPro" id="IPR025733">
    <property type="entry name" value="PAPs_C"/>
</dbReference>
<evidence type="ECO:0000256" key="3">
    <source>
        <dbReference type="ARBA" id="ARBA00022525"/>
    </source>
</evidence>
<accession>A7SXA0</accession>
<feature type="domain" description="Calcineurin-like phosphoesterase" evidence="7">
    <location>
        <begin position="230"/>
        <end position="450"/>
    </location>
</feature>
<dbReference type="Proteomes" id="UP000001593">
    <property type="component" value="Unassembled WGS sequence"/>
</dbReference>
<dbReference type="InterPro" id="IPR004843">
    <property type="entry name" value="Calcineurin-like_PHP"/>
</dbReference>
<comment type="subcellular location">
    <subcellularLocation>
        <location evidence="1">Secreted</location>
    </subcellularLocation>
</comment>
<dbReference type="InterPro" id="IPR029052">
    <property type="entry name" value="Metallo-depent_PP-like"/>
</dbReference>
<dbReference type="InterPro" id="IPR015914">
    <property type="entry name" value="PAPs_N"/>
</dbReference>
<dbReference type="EC" id="3.1.3.2" evidence="6"/>
<feature type="domain" description="Purple acid phosphatase N-terminal" evidence="9">
    <location>
        <begin position="100"/>
        <end position="211"/>
    </location>
</feature>
<evidence type="ECO:0000313" key="10">
    <source>
        <dbReference type="EMBL" id="EDO31661.1"/>
    </source>
</evidence>
<comment type="similarity">
    <text evidence="6">Belongs to the metallophosphoesterase superfamily. Purple acid phosphatase family.</text>
</comment>
<feature type="domain" description="Purple acid phosphatase C-terminal" evidence="8">
    <location>
        <begin position="465"/>
        <end position="523"/>
    </location>
</feature>
<dbReference type="InterPro" id="IPR041792">
    <property type="entry name" value="MPP_PAP"/>
</dbReference>
<evidence type="ECO:0000259" key="7">
    <source>
        <dbReference type="Pfam" id="PF00149"/>
    </source>
</evidence>
<dbReference type="Pfam" id="PF16656">
    <property type="entry name" value="Pur_ac_phosph_N"/>
    <property type="match status" value="1"/>
</dbReference>
<dbReference type="SUPFAM" id="SSF56300">
    <property type="entry name" value="Metallo-dependent phosphatases"/>
    <property type="match status" value="1"/>
</dbReference>
<sequence>LTATPALVRNGDTVQVSWGGIPNPDISDYIALYCPKHDDYHHYLDYFYANVSQSWRDGTGSRDVLMYNMRSDCEFRYIRGTPQTLAVSNTVSFLWGLIEPLQGHIALTGDPTQMRITWVSGTDSLPSVLYGESQPEIRVTGSSRTYSNDSMCGPPASSTGFWDPGYIHEVLLTGLRPDTVYQYSYGSTENNIDGGLLSSLITSFSLFPLQKMSAVRSFHTAPIPGPDVPFKFVVYGDMGVSAPPGSVVTARLALQEVIANKAAFIFHVGDISYARGYAYVWEQWHTLIEPYATLVPYMVGIGNHEQDHTSGGAKDPSGAPGDGFHPWWGDFGDDSGGECGVPMYQRFRMPDNGNALWWYSFDYGSVHFVMMSTEHNFTRGSPQYEWLERDLRGVDRKTTPWVILGGHRPMYTSEISPADYIVSKGMQHAFEDLLSEYHVDLALWGHYHAYERTCPVYNQKCQAGATTHIIVGTAGWTLDPDRYWKMDWSMYHDNEFGYGRITVHNSTAMYWEWVRNRDNAVVDVVWLTK</sequence>
<keyword evidence="4" id="KW-0732">Signal</keyword>
<name>A7SXA0_NEMVE</name>
<evidence type="ECO:0000256" key="5">
    <source>
        <dbReference type="ARBA" id="ARBA00023180"/>
    </source>
</evidence>
<dbReference type="InParanoid" id="A7SXA0"/>
<dbReference type="GO" id="GO:0046872">
    <property type="term" value="F:metal ion binding"/>
    <property type="evidence" value="ECO:0007669"/>
    <property type="project" value="InterPro"/>
</dbReference>
<dbReference type="PANTHER" id="PTHR45778">
    <property type="entry name" value="PURPLE ACID PHOSPHATASE-RELATED"/>
    <property type="match status" value="1"/>
</dbReference>
<dbReference type="PANTHER" id="PTHR45778:SF7">
    <property type="entry name" value="PURPLE ACID PHOSPHATASE"/>
    <property type="match status" value="1"/>
</dbReference>
<dbReference type="OMA" id="EVTPNWS"/>
<dbReference type="SUPFAM" id="SSF49363">
    <property type="entry name" value="Purple acid phosphatase, N-terminal domain"/>
    <property type="match status" value="1"/>
</dbReference>
<evidence type="ECO:0000256" key="1">
    <source>
        <dbReference type="ARBA" id="ARBA00004613"/>
    </source>
</evidence>
<comment type="subunit">
    <text evidence="2">Homodimer.</text>
</comment>
<evidence type="ECO:0000313" key="11">
    <source>
        <dbReference type="Proteomes" id="UP000001593"/>
    </source>
</evidence>
<reference evidence="10 11" key="1">
    <citation type="journal article" date="2007" name="Science">
        <title>Sea anemone genome reveals ancestral eumetazoan gene repertoire and genomic organization.</title>
        <authorList>
            <person name="Putnam N.H."/>
            <person name="Srivastava M."/>
            <person name="Hellsten U."/>
            <person name="Dirks B."/>
            <person name="Chapman J."/>
            <person name="Salamov A."/>
            <person name="Terry A."/>
            <person name="Shapiro H."/>
            <person name="Lindquist E."/>
            <person name="Kapitonov V.V."/>
            <person name="Jurka J."/>
            <person name="Genikhovich G."/>
            <person name="Grigoriev I.V."/>
            <person name="Lucas S.M."/>
            <person name="Steele R.E."/>
            <person name="Finnerty J.R."/>
            <person name="Technau U."/>
            <person name="Martindale M.Q."/>
            <person name="Rokhsar D.S."/>
        </authorList>
    </citation>
    <scope>NUCLEOTIDE SEQUENCE [LARGE SCALE GENOMIC DNA]</scope>
    <source>
        <strain evidence="11">CH2 X CH6</strain>
    </source>
</reference>